<dbReference type="Gene3D" id="1.10.1740.10">
    <property type="match status" value="1"/>
</dbReference>
<dbReference type="AlphaFoldDB" id="A0A1M6CM60"/>
<dbReference type="STRING" id="1121302.SAMN02745163_00495"/>
<name>A0A1M6CM60_9CLOT</name>
<dbReference type="SUPFAM" id="SSF88946">
    <property type="entry name" value="Sigma2 domain of RNA polymerase sigma factors"/>
    <property type="match status" value="1"/>
</dbReference>
<gene>
    <name evidence="7" type="ORF">SAMN02745163_00495</name>
</gene>
<dbReference type="GO" id="GO:0006352">
    <property type="term" value="P:DNA-templated transcription initiation"/>
    <property type="evidence" value="ECO:0007669"/>
    <property type="project" value="InterPro"/>
</dbReference>
<evidence type="ECO:0000313" key="7">
    <source>
        <dbReference type="EMBL" id="SHI61798.1"/>
    </source>
</evidence>
<dbReference type="PANTHER" id="PTHR43133:SF60">
    <property type="entry name" value="RNA POLYMERASE SIGMA FACTOR SIGV"/>
    <property type="match status" value="1"/>
</dbReference>
<dbReference type="InterPro" id="IPR013249">
    <property type="entry name" value="RNA_pol_sigma70_r4_t2"/>
</dbReference>
<dbReference type="GO" id="GO:0003677">
    <property type="term" value="F:DNA binding"/>
    <property type="evidence" value="ECO:0007669"/>
    <property type="project" value="InterPro"/>
</dbReference>
<feature type="domain" description="RNA polymerase sigma-70 region 2" evidence="5">
    <location>
        <begin position="22"/>
        <end position="87"/>
    </location>
</feature>
<keyword evidence="2" id="KW-0805">Transcription regulation</keyword>
<comment type="similarity">
    <text evidence="1">Belongs to the sigma-70 factor family. ECF subfamily.</text>
</comment>
<dbReference type="InterPro" id="IPR013325">
    <property type="entry name" value="RNA_pol_sigma_r2"/>
</dbReference>
<dbReference type="CDD" id="cd06171">
    <property type="entry name" value="Sigma70_r4"/>
    <property type="match status" value="1"/>
</dbReference>
<feature type="domain" description="RNA polymerase sigma factor 70 region 4 type 2" evidence="6">
    <location>
        <begin position="128"/>
        <end position="178"/>
    </location>
</feature>
<dbReference type="NCBIfam" id="TIGR02937">
    <property type="entry name" value="sigma70-ECF"/>
    <property type="match status" value="1"/>
</dbReference>
<dbReference type="Pfam" id="PF04542">
    <property type="entry name" value="Sigma70_r2"/>
    <property type="match status" value="1"/>
</dbReference>
<evidence type="ECO:0000256" key="1">
    <source>
        <dbReference type="ARBA" id="ARBA00010641"/>
    </source>
</evidence>
<dbReference type="InterPro" id="IPR039425">
    <property type="entry name" value="RNA_pol_sigma-70-like"/>
</dbReference>
<proteinExistence type="inferred from homology"/>
<dbReference type="RefSeq" id="WP_072984955.1">
    <property type="nucleotide sequence ID" value="NZ_FQZB01000004.1"/>
</dbReference>
<dbReference type="InterPro" id="IPR013324">
    <property type="entry name" value="RNA_pol_sigma_r3/r4-like"/>
</dbReference>
<evidence type="ECO:0000256" key="3">
    <source>
        <dbReference type="ARBA" id="ARBA00023082"/>
    </source>
</evidence>
<evidence type="ECO:0000259" key="6">
    <source>
        <dbReference type="Pfam" id="PF08281"/>
    </source>
</evidence>
<dbReference type="SUPFAM" id="SSF88659">
    <property type="entry name" value="Sigma3 and sigma4 domains of RNA polymerase sigma factors"/>
    <property type="match status" value="1"/>
</dbReference>
<keyword evidence="3" id="KW-0731">Sigma factor</keyword>
<keyword evidence="4" id="KW-0804">Transcription</keyword>
<dbReference type="InterPro" id="IPR007627">
    <property type="entry name" value="RNA_pol_sigma70_r2"/>
</dbReference>
<organism evidence="7 8">
    <name type="scientific">Clostridium cavendishii DSM 21758</name>
    <dbReference type="NCBI Taxonomy" id="1121302"/>
    <lineage>
        <taxon>Bacteria</taxon>
        <taxon>Bacillati</taxon>
        <taxon>Bacillota</taxon>
        <taxon>Clostridia</taxon>
        <taxon>Eubacteriales</taxon>
        <taxon>Clostridiaceae</taxon>
        <taxon>Clostridium</taxon>
    </lineage>
</organism>
<dbReference type="InterPro" id="IPR014284">
    <property type="entry name" value="RNA_pol_sigma-70_dom"/>
</dbReference>
<evidence type="ECO:0000313" key="8">
    <source>
        <dbReference type="Proteomes" id="UP000184310"/>
    </source>
</evidence>
<dbReference type="GO" id="GO:0016987">
    <property type="term" value="F:sigma factor activity"/>
    <property type="evidence" value="ECO:0007669"/>
    <property type="project" value="UniProtKB-KW"/>
</dbReference>
<dbReference type="PANTHER" id="PTHR43133">
    <property type="entry name" value="RNA POLYMERASE ECF-TYPE SIGMA FACTO"/>
    <property type="match status" value="1"/>
</dbReference>
<evidence type="ECO:0000256" key="4">
    <source>
        <dbReference type="ARBA" id="ARBA00023163"/>
    </source>
</evidence>
<dbReference type="Pfam" id="PF08281">
    <property type="entry name" value="Sigma70_r4_2"/>
    <property type="match status" value="1"/>
</dbReference>
<evidence type="ECO:0000256" key="2">
    <source>
        <dbReference type="ARBA" id="ARBA00023015"/>
    </source>
</evidence>
<dbReference type="EMBL" id="FQZB01000004">
    <property type="protein sequence ID" value="SHI61798.1"/>
    <property type="molecule type" value="Genomic_DNA"/>
</dbReference>
<reference evidence="7 8" key="1">
    <citation type="submission" date="2016-11" db="EMBL/GenBank/DDBJ databases">
        <authorList>
            <person name="Jaros S."/>
            <person name="Januszkiewicz K."/>
            <person name="Wedrychowicz H."/>
        </authorList>
    </citation>
    <scope>NUCLEOTIDE SEQUENCE [LARGE SCALE GENOMIC DNA]</scope>
    <source>
        <strain evidence="7 8">DSM 21758</strain>
    </source>
</reference>
<dbReference type="OrthoDB" id="9795666at2"/>
<evidence type="ECO:0000259" key="5">
    <source>
        <dbReference type="Pfam" id="PF04542"/>
    </source>
</evidence>
<protein>
    <submittedName>
        <fullName evidence="7">RNA polymerase sigma-70 factor, ECF subfamily</fullName>
    </submittedName>
</protein>
<dbReference type="Proteomes" id="UP000184310">
    <property type="component" value="Unassembled WGS sequence"/>
</dbReference>
<dbReference type="InterPro" id="IPR036388">
    <property type="entry name" value="WH-like_DNA-bd_sf"/>
</dbReference>
<keyword evidence="8" id="KW-1185">Reference proteome</keyword>
<sequence>MDDQFIWQIWDKDKNKALELFIVKYKTSLYKLCFNLTRNQTNAEDLFQDTFIKAFRYMDKFDRTRDFEPWLFTIAINLYKDSYRKIKKYFAKFIDFKDDTEKNLLIENIPSDLYLPEQEMEKNEIKKLLQKSINKLKDDYKIIIILFYYNNLKQKDIALILNIPEGTVKSRLNTAKKILKKYMEEANYD</sequence>
<accession>A0A1M6CM60</accession>
<dbReference type="Gene3D" id="1.10.10.10">
    <property type="entry name" value="Winged helix-like DNA-binding domain superfamily/Winged helix DNA-binding domain"/>
    <property type="match status" value="1"/>
</dbReference>